<feature type="transmembrane region" description="Helical" evidence="7">
    <location>
        <begin position="411"/>
        <end position="436"/>
    </location>
</feature>
<feature type="domain" description="Ig-like" evidence="9">
    <location>
        <begin position="145"/>
        <end position="234"/>
    </location>
</feature>
<dbReference type="GeneID" id="120048561"/>
<evidence type="ECO:0000256" key="8">
    <source>
        <dbReference type="SAM" id="SignalP"/>
    </source>
</evidence>
<dbReference type="Proteomes" id="UP000808372">
    <property type="component" value="Chromosome 5"/>
</dbReference>
<dbReference type="GO" id="GO:0016020">
    <property type="term" value="C:membrane"/>
    <property type="evidence" value="ECO:0007669"/>
    <property type="project" value="UniProtKB-SubCell"/>
</dbReference>
<dbReference type="InterPro" id="IPR036179">
    <property type="entry name" value="Ig-like_dom_sf"/>
</dbReference>
<dbReference type="SUPFAM" id="SSF48726">
    <property type="entry name" value="Immunoglobulin"/>
    <property type="match status" value="3"/>
</dbReference>
<feature type="compositionally biased region" description="Basic and acidic residues" evidence="6">
    <location>
        <begin position="467"/>
        <end position="477"/>
    </location>
</feature>
<evidence type="ECO:0000256" key="2">
    <source>
        <dbReference type="ARBA" id="ARBA00022692"/>
    </source>
</evidence>
<accession>A0A8U0QW11</accession>
<dbReference type="InterPro" id="IPR013783">
    <property type="entry name" value="Ig-like_fold"/>
</dbReference>
<evidence type="ECO:0000256" key="4">
    <source>
        <dbReference type="ARBA" id="ARBA00023136"/>
    </source>
</evidence>
<dbReference type="PANTHER" id="PTHR46484:SF1">
    <property type="entry name" value="SCHWANN CELL MYELIN PROTEIN-RELATED"/>
    <property type="match status" value="1"/>
</dbReference>
<dbReference type="Gene3D" id="2.60.40.10">
    <property type="entry name" value="Immunoglobulins"/>
    <property type="match status" value="4"/>
</dbReference>
<protein>
    <submittedName>
        <fullName evidence="11">B-cell receptor CD22-like</fullName>
    </submittedName>
</protein>
<comment type="subcellular location">
    <subcellularLocation>
        <location evidence="1">Membrane</location>
        <topology evidence="1">Single-pass membrane protein</topology>
    </subcellularLocation>
</comment>
<dbReference type="RefSeq" id="XP_038850572.1">
    <property type="nucleotide sequence ID" value="XM_038994644.1"/>
</dbReference>
<evidence type="ECO:0000256" key="7">
    <source>
        <dbReference type="SAM" id="Phobius"/>
    </source>
</evidence>
<keyword evidence="4 7" id="KW-0472">Membrane</keyword>
<dbReference type="SMART" id="SM00409">
    <property type="entry name" value="IG"/>
    <property type="match status" value="3"/>
</dbReference>
<name>A0A8U0QW11_SALNM</name>
<dbReference type="PANTHER" id="PTHR46484">
    <property type="entry name" value="SI:CH211-171H4.5-RELATED"/>
    <property type="match status" value="1"/>
</dbReference>
<evidence type="ECO:0000256" key="5">
    <source>
        <dbReference type="ARBA" id="ARBA00023157"/>
    </source>
</evidence>
<evidence type="ECO:0000256" key="6">
    <source>
        <dbReference type="SAM" id="MobiDB-lite"/>
    </source>
</evidence>
<proteinExistence type="predicted"/>
<dbReference type="Pfam" id="PF08205">
    <property type="entry name" value="C2-set_2"/>
    <property type="match status" value="1"/>
</dbReference>
<evidence type="ECO:0000256" key="1">
    <source>
        <dbReference type="ARBA" id="ARBA00004167"/>
    </source>
</evidence>
<feature type="signal peptide" evidence="8">
    <location>
        <begin position="1"/>
        <end position="21"/>
    </location>
</feature>
<evidence type="ECO:0000256" key="3">
    <source>
        <dbReference type="ARBA" id="ARBA00022989"/>
    </source>
</evidence>
<keyword evidence="10" id="KW-1185">Reference proteome</keyword>
<sequence>MGIEKLTWRFLIHCIWLGVWGVDTSSWTAEVPNSVSGLQGSCIVIPCSFNYPEPKIKPSEFTGIWFKDTYEVIYHPDSSNAITDYRHRTELVGDLRQKNCSLRIDPLHRSDEGPFTFRIEIKNYNKASYKDDRVSIAVSSSPDPPSLSVMEEVNVGEEVSASCSVSHSCPSDPPRITWSHSGTPSIQSQQQTKGQWEETSTMTFRSSIADNNQPLVCTAAYRGGMTVSSSKTLNVKYAPVDVKVKGVSSVKEGDSVELRCSSDSNPAAHSYRWHNSRGRLSTTGPTLTLENVTRLTEALYCTAINTEGQVPSSPLKLNIEYPPEIKVDSACTSDISMVTCLCIVDSEPPSTVEWSLPAGHLPSTRVEMHGSVTMVTLQRALGFSETVHCHANNTQGNATLSFTVPTNDKMFLLYVSIGITAFVVVVIVIPMSACLLTKKCGTSHSDQPVASKQDMDASKSASSDPSTSRKEQKDTSSETHANYYTNDHLYGNMEAEEDGDPYECVGEDDAVYGNI</sequence>
<feature type="compositionally biased region" description="Acidic residues" evidence="6">
    <location>
        <begin position="494"/>
        <end position="515"/>
    </location>
</feature>
<feature type="region of interest" description="Disordered" evidence="6">
    <location>
        <begin position="441"/>
        <end position="515"/>
    </location>
</feature>
<dbReference type="KEGG" id="snh:120048561"/>
<keyword evidence="3 7" id="KW-1133">Transmembrane helix</keyword>
<organism evidence="10 11">
    <name type="scientific">Salvelinus namaycush</name>
    <name type="common">Lake trout</name>
    <name type="synonym">Salmo namaycush</name>
    <dbReference type="NCBI Taxonomy" id="8040"/>
    <lineage>
        <taxon>Eukaryota</taxon>
        <taxon>Metazoa</taxon>
        <taxon>Chordata</taxon>
        <taxon>Craniata</taxon>
        <taxon>Vertebrata</taxon>
        <taxon>Euteleostomi</taxon>
        <taxon>Actinopterygii</taxon>
        <taxon>Neopterygii</taxon>
        <taxon>Teleostei</taxon>
        <taxon>Protacanthopterygii</taxon>
        <taxon>Salmoniformes</taxon>
        <taxon>Salmonidae</taxon>
        <taxon>Salmoninae</taxon>
        <taxon>Salvelinus</taxon>
    </lineage>
</organism>
<dbReference type="Pfam" id="PF07686">
    <property type="entry name" value="V-set"/>
    <property type="match status" value="1"/>
</dbReference>
<keyword evidence="2 7" id="KW-0812">Transmembrane</keyword>
<evidence type="ECO:0000313" key="10">
    <source>
        <dbReference type="Proteomes" id="UP000808372"/>
    </source>
</evidence>
<dbReference type="InterPro" id="IPR007110">
    <property type="entry name" value="Ig-like_dom"/>
</dbReference>
<keyword evidence="8" id="KW-0732">Signal</keyword>
<gene>
    <name evidence="11" type="primary">LOC120048561</name>
</gene>
<dbReference type="InterPro" id="IPR003599">
    <property type="entry name" value="Ig_sub"/>
</dbReference>
<dbReference type="PROSITE" id="PS50835">
    <property type="entry name" value="IG_LIKE"/>
    <property type="match status" value="2"/>
</dbReference>
<feature type="domain" description="Ig-like" evidence="9">
    <location>
        <begin position="239"/>
        <end position="318"/>
    </location>
</feature>
<dbReference type="AlphaFoldDB" id="A0A8U0QW11"/>
<dbReference type="InterPro" id="IPR013106">
    <property type="entry name" value="Ig_V-set"/>
</dbReference>
<reference evidence="11" key="1">
    <citation type="submission" date="2025-08" db="UniProtKB">
        <authorList>
            <consortium name="RefSeq"/>
        </authorList>
    </citation>
    <scope>IDENTIFICATION</scope>
    <source>
        <tissue evidence="11">White muscle</tissue>
    </source>
</reference>
<feature type="chain" id="PRO_5035914763" evidence="8">
    <location>
        <begin position="22"/>
        <end position="515"/>
    </location>
</feature>
<evidence type="ECO:0000313" key="11">
    <source>
        <dbReference type="RefSeq" id="XP_038850572.1"/>
    </source>
</evidence>
<dbReference type="InterPro" id="IPR013162">
    <property type="entry name" value="CD80_C2-set"/>
</dbReference>
<keyword evidence="5" id="KW-1015">Disulfide bond</keyword>
<evidence type="ECO:0000259" key="9">
    <source>
        <dbReference type="PROSITE" id="PS50835"/>
    </source>
</evidence>